<dbReference type="RefSeq" id="WP_130915590.1">
    <property type="nucleotide sequence ID" value="NZ_JADLPI010000004.1"/>
</dbReference>
<evidence type="ECO:0000256" key="8">
    <source>
        <dbReference type="ARBA" id="ARBA00029829"/>
    </source>
</evidence>
<keyword evidence="2" id="KW-1003">Cell membrane</keyword>
<dbReference type="GO" id="GO:0006417">
    <property type="term" value="P:regulation of translation"/>
    <property type="evidence" value="ECO:0007669"/>
    <property type="project" value="TreeGrafter"/>
</dbReference>
<evidence type="ECO:0000256" key="10">
    <source>
        <dbReference type="SAM" id="MobiDB-lite"/>
    </source>
</evidence>
<evidence type="ECO:0000256" key="5">
    <source>
        <dbReference type="ARBA" id="ARBA00023015"/>
    </source>
</evidence>
<dbReference type="Proteomes" id="UP000290439">
    <property type="component" value="Chromosome"/>
</dbReference>
<dbReference type="InterPro" id="IPR018764">
    <property type="entry name" value="RskA_C"/>
</dbReference>
<feature type="transmembrane region" description="Helical" evidence="11">
    <location>
        <begin position="100"/>
        <end position="121"/>
    </location>
</feature>
<sequence>MPEDMPGELLELAYPYALDALSEADRRATERLLDEADERSAAEFRATVRSVRDTLARMAVIDAVPAPPRVETAILRALDDQPATVAVLSEHADRARRLRWLAAAAAAIVAIAVGVGVAVSIGGGEETAGVTAQQVLAEPDTRSRVVEASSGGTMSVFASPGLAAAAVSFDDLPSPPAGKVYQMWLIPADGQPLSAGVLDPLPTRGSPLVVRIGDASQLAVSVEPAGGSPAPTTDPVAAVSLG</sequence>
<organism evidence="14 15">
    <name type="scientific">Nocardia cyriacigeorgica</name>
    <dbReference type="NCBI Taxonomy" id="135487"/>
    <lineage>
        <taxon>Bacteria</taxon>
        <taxon>Bacillati</taxon>
        <taxon>Actinomycetota</taxon>
        <taxon>Actinomycetes</taxon>
        <taxon>Mycobacteriales</taxon>
        <taxon>Nocardiaceae</taxon>
        <taxon>Nocardia</taxon>
    </lineage>
</organism>
<keyword evidence="7" id="KW-0804">Transcription</keyword>
<evidence type="ECO:0000256" key="6">
    <source>
        <dbReference type="ARBA" id="ARBA00023136"/>
    </source>
</evidence>
<evidence type="ECO:0000256" key="9">
    <source>
        <dbReference type="ARBA" id="ARBA00030803"/>
    </source>
</evidence>
<reference evidence="14 15" key="1">
    <citation type="submission" date="2019-02" db="EMBL/GenBank/DDBJ databases">
        <authorList>
            <consortium name="Pathogen Informatics"/>
        </authorList>
    </citation>
    <scope>NUCLEOTIDE SEQUENCE [LARGE SCALE GENOMIC DNA]</scope>
    <source>
        <strain evidence="14 15">3012STDY6756504</strain>
    </source>
</reference>
<evidence type="ECO:0000256" key="4">
    <source>
        <dbReference type="ARBA" id="ARBA00022989"/>
    </source>
</evidence>
<evidence type="ECO:0000313" key="14">
    <source>
        <dbReference type="EMBL" id="VFA96423.1"/>
    </source>
</evidence>
<keyword evidence="4 11" id="KW-1133">Transmembrane helix</keyword>
<proteinExistence type="predicted"/>
<dbReference type="GO" id="GO:0005886">
    <property type="term" value="C:plasma membrane"/>
    <property type="evidence" value="ECO:0007669"/>
    <property type="project" value="UniProtKB-SubCell"/>
</dbReference>
<evidence type="ECO:0000259" key="12">
    <source>
        <dbReference type="Pfam" id="PF10099"/>
    </source>
</evidence>
<gene>
    <name evidence="14" type="primary">rskA_1</name>
    <name evidence="14" type="ORF">NCTC10797_00172</name>
</gene>
<keyword evidence="3 11" id="KW-0812">Transmembrane</keyword>
<name>A0A4V6IBM7_9NOCA</name>
<dbReference type="InterPro" id="IPR053877">
    <property type="entry name" value="RskA_N"/>
</dbReference>
<evidence type="ECO:0000259" key="13">
    <source>
        <dbReference type="Pfam" id="PF22618"/>
    </source>
</evidence>
<feature type="region of interest" description="Disordered" evidence="10">
    <location>
        <begin position="223"/>
        <end position="242"/>
    </location>
</feature>
<protein>
    <recommendedName>
        <fullName evidence="9">Regulator of SigK</fullName>
    </recommendedName>
    <alternativeName>
        <fullName evidence="8">Sigma-K anti-sigma factor RskA</fullName>
    </alternativeName>
</protein>
<evidence type="ECO:0000256" key="7">
    <source>
        <dbReference type="ARBA" id="ARBA00023163"/>
    </source>
</evidence>
<dbReference type="Pfam" id="PF10099">
    <property type="entry name" value="RskA_C"/>
    <property type="match status" value="1"/>
</dbReference>
<feature type="domain" description="Anti-sigma K factor RskA C-terminal" evidence="12">
    <location>
        <begin position="101"/>
        <end position="236"/>
    </location>
</feature>
<dbReference type="PANTHER" id="PTHR37461:SF1">
    <property type="entry name" value="ANTI-SIGMA-K FACTOR RSKA"/>
    <property type="match status" value="1"/>
</dbReference>
<keyword evidence="5" id="KW-0805">Transcription regulation</keyword>
<evidence type="ECO:0000256" key="1">
    <source>
        <dbReference type="ARBA" id="ARBA00004162"/>
    </source>
</evidence>
<dbReference type="Gene3D" id="1.10.10.1320">
    <property type="entry name" value="Anti-sigma factor, zinc-finger domain"/>
    <property type="match status" value="1"/>
</dbReference>
<comment type="subcellular location">
    <subcellularLocation>
        <location evidence="1">Cell membrane</location>
        <topology evidence="1">Single-pass membrane protein</topology>
    </subcellularLocation>
</comment>
<evidence type="ECO:0000256" key="3">
    <source>
        <dbReference type="ARBA" id="ARBA00022692"/>
    </source>
</evidence>
<dbReference type="Pfam" id="PF22618">
    <property type="entry name" value="RskA_N"/>
    <property type="match status" value="1"/>
</dbReference>
<keyword evidence="6 11" id="KW-0472">Membrane</keyword>
<evidence type="ECO:0000313" key="15">
    <source>
        <dbReference type="Proteomes" id="UP000290439"/>
    </source>
</evidence>
<dbReference type="InterPro" id="IPR041916">
    <property type="entry name" value="Anti_sigma_zinc_sf"/>
</dbReference>
<dbReference type="EMBL" id="LR215973">
    <property type="protein sequence ID" value="VFA96423.1"/>
    <property type="molecule type" value="Genomic_DNA"/>
</dbReference>
<evidence type="ECO:0000256" key="2">
    <source>
        <dbReference type="ARBA" id="ARBA00022475"/>
    </source>
</evidence>
<dbReference type="AlphaFoldDB" id="A0A4V6IBM7"/>
<dbReference type="PANTHER" id="PTHR37461">
    <property type="entry name" value="ANTI-SIGMA-K FACTOR RSKA"/>
    <property type="match status" value="1"/>
</dbReference>
<dbReference type="InterPro" id="IPR051474">
    <property type="entry name" value="Anti-sigma-K/W_factor"/>
</dbReference>
<dbReference type="GO" id="GO:0016989">
    <property type="term" value="F:sigma factor antagonist activity"/>
    <property type="evidence" value="ECO:0007669"/>
    <property type="project" value="TreeGrafter"/>
</dbReference>
<accession>A0A4V6IBM7</accession>
<feature type="domain" description="Anti-sigma-K factor RskA N-terminal" evidence="13">
    <location>
        <begin position="9"/>
        <end position="56"/>
    </location>
</feature>
<evidence type="ECO:0000256" key="11">
    <source>
        <dbReference type="SAM" id="Phobius"/>
    </source>
</evidence>